<reference evidence="6" key="1">
    <citation type="submission" date="2020-04" db="EMBL/GenBank/DDBJ databases">
        <authorList>
            <person name="Neveu A P."/>
        </authorList>
    </citation>
    <scope>NUCLEOTIDE SEQUENCE</scope>
    <source>
        <tissue evidence="6">Whole embryo</tissue>
    </source>
</reference>
<dbReference type="EMBL" id="LR786660">
    <property type="protein sequence ID" value="CAB3262448.1"/>
    <property type="molecule type" value="mRNA"/>
</dbReference>
<evidence type="ECO:0000256" key="2">
    <source>
        <dbReference type="ARBA" id="ARBA00022475"/>
    </source>
</evidence>
<dbReference type="Gene3D" id="3.40.50.11530">
    <property type="match status" value="1"/>
</dbReference>
<keyword evidence="3" id="KW-0472">Membrane</keyword>
<keyword evidence="3" id="KW-1133">Transmembrane helix</keyword>
<keyword evidence="3" id="KW-0812">Transmembrane</keyword>
<feature type="chain" id="PRO_5026287390" evidence="4">
    <location>
        <begin position="25"/>
        <end position="546"/>
    </location>
</feature>
<evidence type="ECO:0000256" key="4">
    <source>
        <dbReference type="SAM" id="SignalP"/>
    </source>
</evidence>
<dbReference type="Gene3D" id="2.60.40.2160">
    <property type="entry name" value="Interleukin-17 receptor A/B, fibronectin-III-like domain 1"/>
    <property type="match status" value="1"/>
</dbReference>
<evidence type="ECO:0000256" key="1">
    <source>
        <dbReference type="ARBA" id="ARBA00004251"/>
    </source>
</evidence>
<dbReference type="AlphaFoldDB" id="A0A6F9DGI8"/>
<gene>
    <name evidence="6" type="primary">LOC100179646-002</name>
</gene>
<proteinExistence type="evidence at transcript level"/>
<name>A0A6F9DGI8_9ASCI</name>
<evidence type="ECO:0000313" key="6">
    <source>
        <dbReference type="EMBL" id="CAB3262448.1"/>
    </source>
</evidence>
<keyword evidence="4" id="KW-0732">Signal</keyword>
<evidence type="ECO:0000256" key="3">
    <source>
        <dbReference type="SAM" id="Phobius"/>
    </source>
</evidence>
<feature type="signal peptide" evidence="4">
    <location>
        <begin position="1"/>
        <end position="24"/>
    </location>
</feature>
<sequence length="546" mass="62267">MKLPAQRFVFISVVALYCALCCESHQTFCNQECQPSSNLEECKVTKIDDPPWSTNETTAPAPKFISADWYLYKSKKNWSIGLNVTWLQKAVVVEQYVEGYYLSVSKGGYQGSYKYKFDIPKPASSKKNEDIEYNFYCYGRQDSELILPGDYIVATLHALPLYQKNTANQGNDCFVMIPGCSNSDMKKTWPCQEEVDDEHIDEEYEYYEEPTDSLYYETSTTKPMSAWWSKDLLYEKSIFTKILIAVGASVGIVLCVIAIACYTRSCTFNCDLSKYKYMATNGKAANSCLILTSTTSGELDSDYCKATSALSDIFKKQSGMEVMCNLWEHTGMHNPIDWTTEHLLSHNHIILVCTPLGKDNCIRAKKEMYKPDVVDPFVMGVNAMLKSYKQKQFLPCKHPKYHVVYFDNNPSVCVPEELLQLVGCHRLMQNFNAFNKQITGKYFKVSNKEDDQLHTRLLGFVNSIKKYSKLDYLVNYNHQSKNNHKEKPSNQTEVHSLKAVPDVPNEAYNSHSLPENEYSTISSCPGSRCSCHSESSSYYVSMETQV</sequence>
<dbReference type="InterPro" id="IPR013568">
    <property type="entry name" value="SEFIR_dom"/>
</dbReference>
<feature type="domain" description="SEFIR" evidence="5">
    <location>
        <begin position="311"/>
        <end position="436"/>
    </location>
</feature>
<dbReference type="Pfam" id="PF08357">
    <property type="entry name" value="SEFIR"/>
    <property type="match status" value="1"/>
</dbReference>
<protein>
    <submittedName>
        <fullName evidence="6">Uncharacterized protein LOC100179646</fullName>
    </submittedName>
</protein>
<evidence type="ECO:0000259" key="5">
    <source>
        <dbReference type="Pfam" id="PF08357"/>
    </source>
</evidence>
<dbReference type="GO" id="GO:0005886">
    <property type="term" value="C:plasma membrane"/>
    <property type="evidence" value="ECO:0007669"/>
    <property type="project" value="UniProtKB-SubCell"/>
</dbReference>
<comment type="subcellular location">
    <subcellularLocation>
        <location evidence="1">Cell membrane</location>
        <topology evidence="1">Single-pass type I membrane protein</topology>
    </subcellularLocation>
</comment>
<dbReference type="InterPro" id="IPR038683">
    <property type="entry name" value="IL17RA/B_FnIII-like_1_sf"/>
</dbReference>
<feature type="transmembrane region" description="Helical" evidence="3">
    <location>
        <begin position="242"/>
        <end position="262"/>
    </location>
</feature>
<organism evidence="6">
    <name type="scientific">Phallusia mammillata</name>
    <dbReference type="NCBI Taxonomy" id="59560"/>
    <lineage>
        <taxon>Eukaryota</taxon>
        <taxon>Metazoa</taxon>
        <taxon>Chordata</taxon>
        <taxon>Tunicata</taxon>
        <taxon>Ascidiacea</taxon>
        <taxon>Phlebobranchia</taxon>
        <taxon>Ascidiidae</taxon>
        <taxon>Phallusia</taxon>
    </lineage>
</organism>
<keyword evidence="2" id="KW-1003">Cell membrane</keyword>
<accession>A0A6F9DGI8</accession>